<dbReference type="GO" id="GO:0061928">
    <property type="term" value="F:glutathione specific gamma-glutamylcyclotransferase activity"/>
    <property type="evidence" value="ECO:0007669"/>
    <property type="project" value="InterPro"/>
</dbReference>
<dbReference type="Proteomes" id="UP000585474">
    <property type="component" value="Unassembled WGS sequence"/>
</dbReference>
<evidence type="ECO:0000256" key="1">
    <source>
        <dbReference type="ARBA" id="ARBA00001936"/>
    </source>
</evidence>
<dbReference type="PANTHER" id="PTHR12192">
    <property type="entry name" value="CATION TRANSPORT PROTEIN CHAC-RELATED"/>
    <property type="match status" value="1"/>
</dbReference>
<dbReference type="GO" id="GO:0005737">
    <property type="term" value="C:cytoplasm"/>
    <property type="evidence" value="ECO:0007669"/>
    <property type="project" value="UniProtKB-SubCell"/>
</dbReference>
<keyword evidence="7" id="KW-1185">Reference proteome</keyword>
<keyword evidence="5" id="KW-0456">Lyase</keyword>
<comment type="cofactor">
    <cofactor evidence="1">
        <name>Mn(2+)</name>
        <dbReference type="ChEBI" id="CHEBI:29035"/>
    </cofactor>
</comment>
<keyword evidence="4" id="KW-0963">Cytoplasm</keyword>
<dbReference type="GO" id="GO:0006751">
    <property type="term" value="P:glutathione catabolic process"/>
    <property type="evidence" value="ECO:0007669"/>
    <property type="project" value="InterPro"/>
</dbReference>
<dbReference type="PANTHER" id="PTHR12192:SF19">
    <property type="entry name" value="GAMMA-GLUTAMYLCYCLOTRANSFERASE 2-2"/>
    <property type="match status" value="1"/>
</dbReference>
<evidence type="ECO:0000256" key="2">
    <source>
        <dbReference type="ARBA" id="ARBA00004496"/>
    </source>
</evidence>
<dbReference type="Pfam" id="PF04752">
    <property type="entry name" value="ChaC"/>
    <property type="match status" value="1"/>
</dbReference>
<name>A0A7J0GXG8_9ERIC</name>
<dbReference type="FunFam" id="3.10.490.10:FF:000002">
    <property type="entry name" value="Gamma-glutamylcyclotransferase"/>
    <property type="match status" value="1"/>
</dbReference>
<protein>
    <submittedName>
        <fullName evidence="6">ChaC-like family protein</fullName>
    </submittedName>
</protein>
<gene>
    <name evidence="6" type="ORF">Acr_24g0017100</name>
</gene>
<dbReference type="CDD" id="cd06661">
    <property type="entry name" value="GGCT_like"/>
    <property type="match status" value="1"/>
</dbReference>
<accession>A0A7J0GXG8</accession>
<dbReference type="InterPro" id="IPR013024">
    <property type="entry name" value="GGCT-like"/>
</dbReference>
<organism evidence="6 7">
    <name type="scientific">Actinidia rufa</name>
    <dbReference type="NCBI Taxonomy" id="165716"/>
    <lineage>
        <taxon>Eukaryota</taxon>
        <taxon>Viridiplantae</taxon>
        <taxon>Streptophyta</taxon>
        <taxon>Embryophyta</taxon>
        <taxon>Tracheophyta</taxon>
        <taxon>Spermatophyta</taxon>
        <taxon>Magnoliopsida</taxon>
        <taxon>eudicotyledons</taxon>
        <taxon>Gunneridae</taxon>
        <taxon>Pentapetalae</taxon>
        <taxon>asterids</taxon>
        <taxon>Ericales</taxon>
        <taxon>Actinidiaceae</taxon>
        <taxon>Actinidia</taxon>
    </lineage>
</organism>
<dbReference type="InterPro" id="IPR006840">
    <property type="entry name" value="ChaC"/>
</dbReference>
<evidence type="ECO:0000313" key="6">
    <source>
        <dbReference type="EMBL" id="GFZ15520.1"/>
    </source>
</evidence>
<comment type="subcellular location">
    <subcellularLocation>
        <location evidence="2">Cytoplasm</location>
    </subcellularLocation>
</comment>
<dbReference type="EMBL" id="BJWL01000024">
    <property type="protein sequence ID" value="GFZ15520.1"/>
    <property type="molecule type" value="Genomic_DNA"/>
</dbReference>
<dbReference type="OrthoDB" id="1933483at2759"/>
<proteinExistence type="inferred from homology"/>
<dbReference type="AlphaFoldDB" id="A0A7J0GXG8"/>
<evidence type="ECO:0000313" key="7">
    <source>
        <dbReference type="Proteomes" id="UP000585474"/>
    </source>
</evidence>
<dbReference type="Gene3D" id="3.10.490.10">
    <property type="entry name" value="Gamma-glutamyl cyclotransferase-like"/>
    <property type="match status" value="1"/>
</dbReference>
<evidence type="ECO:0000256" key="3">
    <source>
        <dbReference type="ARBA" id="ARBA00008861"/>
    </source>
</evidence>
<evidence type="ECO:0000256" key="4">
    <source>
        <dbReference type="ARBA" id="ARBA00022490"/>
    </source>
</evidence>
<evidence type="ECO:0000256" key="5">
    <source>
        <dbReference type="ARBA" id="ARBA00023239"/>
    </source>
</evidence>
<comment type="caution">
    <text evidence="6">The sequence shown here is derived from an EMBL/GenBank/DDBJ whole genome shotgun (WGS) entry which is preliminary data.</text>
</comment>
<sequence length="252" mass="28776">MVFWVFGYGSLVWNPGFEYDEKVIGFIKDYKRVFDLACIDHRGTPENPARTCTLERNEGAVCWGAAFCVRGGPQKEKATMEYLERRECEYDQKTRVDFYKEGDTTQPAITGVIVFTSTPDKETNKYYLGPAPLEDMARQIATACGPCGNNRDYVFMLEKAMYDIGKSSCSTPSLCIRLWSSFWYVTLTFLYLRTGHEDDMVIELANEVRKVLGIFVMIPLGKKLVRPSHMPLKSRIQSRQLHLLPEAVAMDS</sequence>
<comment type="similarity">
    <text evidence="3">Belongs to the gamma-glutamylcyclotransferase family.</text>
</comment>
<reference evidence="6 7" key="1">
    <citation type="submission" date="2019-07" db="EMBL/GenBank/DDBJ databases">
        <title>De Novo Assembly of kiwifruit Actinidia rufa.</title>
        <authorList>
            <person name="Sugita-Konishi S."/>
            <person name="Sato K."/>
            <person name="Mori E."/>
            <person name="Abe Y."/>
            <person name="Kisaki G."/>
            <person name="Hamano K."/>
            <person name="Suezawa K."/>
            <person name="Otani M."/>
            <person name="Fukuda T."/>
            <person name="Manabe T."/>
            <person name="Gomi K."/>
            <person name="Tabuchi M."/>
            <person name="Akimitsu K."/>
            <person name="Kataoka I."/>
        </authorList>
    </citation>
    <scope>NUCLEOTIDE SEQUENCE [LARGE SCALE GENOMIC DNA]</scope>
    <source>
        <strain evidence="7">cv. Fuchu</strain>
    </source>
</reference>